<keyword evidence="14" id="KW-0238">DNA-binding</keyword>
<dbReference type="SUPFAM" id="SSF56091">
    <property type="entry name" value="DNA ligase/mRNA capping enzyme, catalytic domain"/>
    <property type="match status" value="1"/>
</dbReference>
<dbReference type="InterPro" id="IPR036691">
    <property type="entry name" value="Endo/exonu/phosph_ase_sf"/>
</dbReference>
<keyword evidence="16" id="KW-0511">Multifunctional enzyme</keyword>
<sequence>MKIATYNVNGINGRLPVLLRWLEEAKPDVVCLQELKAPQEKFPISSIRDAGYGAVWQGQKSWNGVAILARGLNPIETRRGLPGDPDDAHSRYLEAAVDGILIGCLYLPNGNPAPGPKFDYKLRWFERFLAHAEGLVRQDIPVVLAGDYNVMPTELDVYKPEKWIDDALFRPEVRECFRKLVDQGWTDAIRSLHPDERIFTFWDYLRNAYGRNAGLRLDHLLLSPQLAGRLVRAEVDKEVRGWVKASDHAPVWIELGNAGKGVRAPKKVPVVQAGKKLLKKPSSDSPLGRYNAKRNFSKTPEPGPQIGDASGRSFVVQEHHARQHHFDFRLEIDGVLVSWAVPKGIPEDIVAKRLAVHVEDHPLDYGQFEGTIPKGNYGAGNVAIWDKGTWEPLEKGWRRDFAKGTLKFHLRGDRLTGSYLLARMKEEPNWMMKKLDPSTHPQASFDAEPELPRYVAPQLAQVVSTVPTGRDIVHELKFDGYRLIVVKQNGKLTIYTRSGHDWTDKFAPLAKHLTAISKKDFILDGEAVVWDEKGRSNFGDLQAALKGRPNEVSFVAFDLLHFDGLNLRDLPLAERQKRLVNLVKEEHGVVRRSTVWSSEMGADLYRQACKLGLEGIISKKLSGTYKPGDRRDWTKSKCRPRQEFVVCGYTPPKSSLPAFSSLVLGTYENGKLIPRGKVGTGFSEDDRRQYLTMFKQLRTSKPAFEFDEKVVWLKPTLVAEVEFAEITRDGSVRQASFVALREDKSPGDVHMDAVQTSAVDSKGTKVAGISISSPDRMVYPGDGVAKLEVAKYYGRVGELMLPFVANRPLALLRAPSGITGELFFQKSFTTYVPEGVHQAKLADGDDIFFVKDVKGLVSLAQFSAIEFHPWGSPIKNVEKPDFLTWDLDPEESVPWKEVLGAALLLRDYLRERGLETVVKTSGGKGLHVVLHLKPKHGWEVIKPFAKAVASAVAGFNPARFTVTSTKSKRAGKIYVDWMRNGRGATCVAPWCLRARPGATVSMPINWAQLPKLSKAGFTIHEPPEHPKEWQDIHPHNIPASLLRDLGIG</sequence>
<dbReference type="Gene3D" id="3.60.10.10">
    <property type="entry name" value="Endonuclease/exonuclease/phosphatase"/>
    <property type="match status" value="1"/>
</dbReference>
<evidence type="ECO:0000313" key="21">
    <source>
        <dbReference type="EMBL" id="MEK7953271.1"/>
    </source>
</evidence>
<keyword evidence="22" id="KW-1185">Reference proteome</keyword>
<name>A0ABU9B033_9BACT</name>
<dbReference type="InterPro" id="IPR020847">
    <property type="entry name" value="AP_endonuclease_F1_BS"/>
</dbReference>
<dbReference type="EMBL" id="JBBUKT010000010">
    <property type="protein sequence ID" value="MEK7953271.1"/>
    <property type="molecule type" value="Genomic_DNA"/>
</dbReference>
<dbReference type="SUPFAM" id="SSF50249">
    <property type="entry name" value="Nucleic acid-binding proteins"/>
    <property type="match status" value="1"/>
</dbReference>
<dbReference type="InterPro" id="IPR012340">
    <property type="entry name" value="NA-bd_OB-fold"/>
</dbReference>
<dbReference type="PANTHER" id="PTHR43250">
    <property type="entry name" value="EXODEOXYRIBONUCLEASE III"/>
    <property type="match status" value="1"/>
</dbReference>
<dbReference type="CDD" id="cd07906">
    <property type="entry name" value="Adenylation_DNA_ligase_LigD_LigC"/>
    <property type="match status" value="1"/>
</dbReference>
<comment type="cofactor">
    <cofactor evidence="2">
        <name>Mg(2+)</name>
        <dbReference type="ChEBI" id="CHEBI:18420"/>
    </cofactor>
</comment>
<reference evidence="21 22" key="1">
    <citation type="submission" date="2024-04" db="EMBL/GenBank/DDBJ databases">
        <title>Luteolibacter sp. isolated from soil.</title>
        <authorList>
            <person name="An J."/>
        </authorList>
    </citation>
    <scope>NUCLEOTIDE SEQUENCE [LARGE SCALE GENOMIC DNA]</scope>
    <source>
        <strain evidence="21 22">Y139</strain>
    </source>
</reference>
<dbReference type="InterPro" id="IPR014143">
    <property type="entry name" value="NHEJ_ligase_prk"/>
</dbReference>
<dbReference type="Pfam" id="PF04679">
    <property type="entry name" value="DNA_ligase_A_C"/>
    <property type="match status" value="1"/>
</dbReference>
<evidence type="ECO:0000256" key="12">
    <source>
        <dbReference type="ARBA" id="ARBA00022842"/>
    </source>
</evidence>
<keyword evidence="15" id="KW-0464">Manganese</keyword>
<dbReference type="Gene3D" id="3.30.1490.70">
    <property type="match status" value="1"/>
</dbReference>
<evidence type="ECO:0000256" key="7">
    <source>
        <dbReference type="ARBA" id="ARBA00022695"/>
    </source>
</evidence>
<evidence type="ECO:0000256" key="2">
    <source>
        <dbReference type="ARBA" id="ARBA00001946"/>
    </source>
</evidence>
<dbReference type="Gene3D" id="3.30.470.30">
    <property type="entry name" value="DNA ligase/mRNA capping enzyme"/>
    <property type="match status" value="1"/>
</dbReference>
<dbReference type="NCBIfam" id="TIGR00633">
    <property type="entry name" value="xth"/>
    <property type="match status" value="1"/>
</dbReference>
<evidence type="ECO:0000256" key="16">
    <source>
        <dbReference type="ARBA" id="ARBA00023268"/>
    </source>
</evidence>
<evidence type="ECO:0000256" key="8">
    <source>
        <dbReference type="ARBA" id="ARBA00022722"/>
    </source>
</evidence>
<dbReference type="InterPro" id="IPR037493">
    <property type="entry name" value="ExoIII-like"/>
</dbReference>
<comment type="similarity">
    <text evidence="3">Belongs to the DNA repair enzymes AP/ExoA family.</text>
</comment>
<dbReference type="InterPro" id="IPR014146">
    <property type="entry name" value="LigD_ligase_dom"/>
</dbReference>
<keyword evidence="12" id="KW-0460">Magnesium</keyword>
<dbReference type="Pfam" id="PF03372">
    <property type="entry name" value="Exo_endo_phos"/>
    <property type="match status" value="1"/>
</dbReference>
<comment type="caution">
    <text evidence="21">The sequence shown here is derived from an EMBL/GenBank/DDBJ whole genome shotgun (WGS) entry which is preliminary data.</text>
</comment>
<dbReference type="InterPro" id="IPR020848">
    <property type="entry name" value="AP_endonuclease_F1_CS"/>
</dbReference>
<keyword evidence="6" id="KW-0808">Transferase</keyword>
<evidence type="ECO:0000256" key="6">
    <source>
        <dbReference type="ARBA" id="ARBA00022679"/>
    </source>
</evidence>
<dbReference type="Pfam" id="PF21686">
    <property type="entry name" value="LigD_Prim-Pol"/>
    <property type="match status" value="1"/>
</dbReference>
<dbReference type="Proteomes" id="UP001371305">
    <property type="component" value="Unassembled WGS sequence"/>
</dbReference>
<keyword evidence="8" id="KW-0540">Nuclease</keyword>
<evidence type="ECO:0000256" key="17">
    <source>
        <dbReference type="ARBA" id="ARBA00029943"/>
    </source>
</evidence>
<dbReference type="Gene3D" id="2.40.50.140">
    <property type="entry name" value="Nucleic acid-binding proteins"/>
    <property type="match status" value="1"/>
</dbReference>
<organism evidence="21 22">
    <name type="scientific">Luteolibacter soli</name>
    <dbReference type="NCBI Taxonomy" id="3135280"/>
    <lineage>
        <taxon>Bacteria</taxon>
        <taxon>Pseudomonadati</taxon>
        <taxon>Verrucomicrobiota</taxon>
        <taxon>Verrucomicrobiia</taxon>
        <taxon>Verrucomicrobiales</taxon>
        <taxon>Verrucomicrobiaceae</taxon>
        <taxon>Luteolibacter</taxon>
    </lineage>
</organism>
<evidence type="ECO:0000256" key="11">
    <source>
        <dbReference type="ARBA" id="ARBA00022839"/>
    </source>
</evidence>
<keyword evidence="7" id="KW-0548">Nucleotidyltransferase</keyword>
<keyword evidence="10" id="KW-0378">Hydrolase</keyword>
<dbReference type="PANTHER" id="PTHR43250:SF1">
    <property type="entry name" value="EXODEOXYRIBONUCLEASE III"/>
    <property type="match status" value="1"/>
</dbReference>
<proteinExistence type="inferred from homology"/>
<gene>
    <name evidence="21" type="primary">ligD</name>
    <name evidence="21" type="ORF">WKV53_22345</name>
</gene>
<dbReference type="GO" id="GO:0003910">
    <property type="term" value="F:DNA ligase (ATP) activity"/>
    <property type="evidence" value="ECO:0007669"/>
    <property type="project" value="UniProtKB-EC"/>
</dbReference>
<feature type="region of interest" description="Disordered" evidence="19">
    <location>
        <begin position="280"/>
        <end position="309"/>
    </location>
</feature>
<dbReference type="EC" id="6.5.1.1" evidence="4"/>
<evidence type="ECO:0000256" key="10">
    <source>
        <dbReference type="ARBA" id="ARBA00022801"/>
    </source>
</evidence>
<evidence type="ECO:0000256" key="14">
    <source>
        <dbReference type="ARBA" id="ARBA00023125"/>
    </source>
</evidence>
<protein>
    <recommendedName>
        <fullName evidence="4">DNA ligase (ATP)</fullName>
        <ecNumber evidence="4">6.5.1.1</ecNumber>
    </recommendedName>
    <alternativeName>
        <fullName evidence="17">NHEJ DNA polymerase</fullName>
    </alternativeName>
</protein>
<dbReference type="PROSITE" id="PS50160">
    <property type="entry name" value="DNA_LIGASE_A3"/>
    <property type="match status" value="1"/>
</dbReference>
<dbReference type="InterPro" id="IPR004808">
    <property type="entry name" value="AP_endonuc_1"/>
</dbReference>
<evidence type="ECO:0000256" key="1">
    <source>
        <dbReference type="ARBA" id="ARBA00001936"/>
    </source>
</evidence>
<evidence type="ECO:0000256" key="13">
    <source>
        <dbReference type="ARBA" id="ARBA00022932"/>
    </source>
</evidence>
<dbReference type="InterPro" id="IPR012309">
    <property type="entry name" value="DNA_ligase_ATP-dep_C"/>
</dbReference>
<dbReference type="PROSITE" id="PS51435">
    <property type="entry name" value="AP_NUCLEASE_F1_4"/>
    <property type="match status" value="1"/>
</dbReference>
<evidence type="ECO:0000256" key="18">
    <source>
        <dbReference type="ARBA" id="ARBA00034003"/>
    </source>
</evidence>
<dbReference type="Pfam" id="PF01068">
    <property type="entry name" value="DNA_ligase_A_M"/>
    <property type="match status" value="1"/>
</dbReference>
<evidence type="ECO:0000256" key="15">
    <source>
        <dbReference type="ARBA" id="ARBA00023211"/>
    </source>
</evidence>
<evidence type="ECO:0000256" key="5">
    <source>
        <dbReference type="ARBA" id="ARBA00022598"/>
    </source>
</evidence>
<evidence type="ECO:0000313" key="22">
    <source>
        <dbReference type="Proteomes" id="UP001371305"/>
    </source>
</evidence>
<keyword evidence="13" id="KW-0239">DNA-directed DNA polymerase</keyword>
<dbReference type="InterPro" id="IPR012310">
    <property type="entry name" value="DNA_ligase_ATP-dep_cent"/>
</dbReference>
<dbReference type="CDD" id="cd09086">
    <property type="entry name" value="ExoIII-like_AP-endo"/>
    <property type="match status" value="1"/>
</dbReference>
<evidence type="ECO:0000256" key="19">
    <source>
        <dbReference type="SAM" id="MobiDB-lite"/>
    </source>
</evidence>
<dbReference type="NCBIfam" id="TIGR02777">
    <property type="entry name" value="LigD_PE_dom"/>
    <property type="match status" value="1"/>
</dbReference>
<evidence type="ECO:0000256" key="3">
    <source>
        <dbReference type="ARBA" id="ARBA00007092"/>
    </source>
</evidence>
<dbReference type="InterPro" id="IPR005135">
    <property type="entry name" value="Endo/exonuclease/phosphatase"/>
</dbReference>
<evidence type="ECO:0000256" key="4">
    <source>
        <dbReference type="ARBA" id="ARBA00012727"/>
    </source>
</evidence>
<dbReference type="NCBIfam" id="TIGR02778">
    <property type="entry name" value="ligD_pol"/>
    <property type="match status" value="1"/>
</dbReference>
<dbReference type="InterPro" id="IPR014144">
    <property type="entry name" value="LigD_PE_domain"/>
</dbReference>
<dbReference type="NCBIfam" id="TIGR02776">
    <property type="entry name" value="NHEJ_ligase_prk"/>
    <property type="match status" value="1"/>
</dbReference>
<dbReference type="CDD" id="cd07971">
    <property type="entry name" value="OBF_DNA_ligase_LigD"/>
    <property type="match status" value="1"/>
</dbReference>
<keyword evidence="11" id="KW-0269">Exonuclease</keyword>
<feature type="domain" description="ATP-dependent DNA ligase family profile" evidence="20">
    <location>
        <begin position="545"/>
        <end position="679"/>
    </location>
</feature>
<dbReference type="Gene3D" id="3.90.920.10">
    <property type="entry name" value="DNA primase, PRIM domain"/>
    <property type="match status" value="1"/>
</dbReference>
<evidence type="ECO:0000259" key="20">
    <source>
        <dbReference type="PROSITE" id="PS50160"/>
    </source>
</evidence>
<accession>A0ABU9B033</accession>
<keyword evidence="9" id="KW-0479">Metal-binding</keyword>
<dbReference type="NCBIfam" id="TIGR02779">
    <property type="entry name" value="NHEJ_ligase_lig"/>
    <property type="match status" value="1"/>
</dbReference>
<dbReference type="PROSITE" id="PS00728">
    <property type="entry name" value="AP_NUCLEASE_F1_3"/>
    <property type="match status" value="1"/>
</dbReference>
<keyword evidence="5 21" id="KW-0436">Ligase</keyword>
<dbReference type="InterPro" id="IPR014145">
    <property type="entry name" value="LigD_pol_dom"/>
</dbReference>
<dbReference type="Pfam" id="PF13298">
    <property type="entry name" value="LigD_N"/>
    <property type="match status" value="1"/>
</dbReference>
<evidence type="ECO:0000256" key="9">
    <source>
        <dbReference type="ARBA" id="ARBA00022723"/>
    </source>
</evidence>
<comment type="catalytic activity">
    <reaction evidence="18">
        <text>ATP + (deoxyribonucleotide)n-3'-hydroxyl + 5'-phospho-(deoxyribonucleotide)m = (deoxyribonucleotide)n+m + AMP + diphosphate.</text>
        <dbReference type="EC" id="6.5.1.1"/>
    </reaction>
</comment>
<comment type="cofactor">
    <cofactor evidence="1">
        <name>Mn(2+)</name>
        <dbReference type="ChEBI" id="CHEBI:29035"/>
    </cofactor>
</comment>
<dbReference type="NCBIfam" id="TIGR00195">
    <property type="entry name" value="exoDNase_III"/>
    <property type="match status" value="1"/>
</dbReference>
<dbReference type="RefSeq" id="WP_341407035.1">
    <property type="nucleotide sequence ID" value="NZ_JBBUKT010000010.1"/>
</dbReference>
<dbReference type="SUPFAM" id="SSF56219">
    <property type="entry name" value="DNase I-like"/>
    <property type="match status" value="1"/>
</dbReference>
<dbReference type="PROSITE" id="PS00726">
    <property type="entry name" value="AP_NUCLEASE_F1_1"/>
    <property type="match status" value="1"/>
</dbReference>